<dbReference type="FunFam" id="3.10.110.10:FF:000093">
    <property type="entry name" value="Ubiquitin conjugating enzyme (UbcF), putative"/>
    <property type="match status" value="1"/>
</dbReference>
<dbReference type="AlphaFoldDB" id="U4LGE9"/>
<dbReference type="SUPFAM" id="SSF54495">
    <property type="entry name" value="UBC-like"/>
    <property type="match status" value="1"/>
</dbReference>
<accession>U4LGE9</accession>
<name>U4LGE9_PYROM</name>
<dbReference type="InterPro" id="IPR016135">
    <property type="entry name" value="UBQ-conjugating_enzyme/RWD"/>
</dbReference>
<dbReference type="EMBL" id="HF935557">
    <property type="protein sequence ID" value="CCX31184.1"/>
    <property type="molecule type" value="Genomic_DNA"/>
</dbReference>
<keyword evidence="1" id="KW-0833">Ubl conjugation pathway</keyword>
<gene>
    <name evidence="4" type="ORF">PCON_10312</name>
</gene>
<reference evidence="4 5" key="1">
    <citation type="journal article" date="2013" name="PLoS Genet.">
        <title>The genome and development-dependent transcriptomes of Pyronema confluens: a window into fungal evolution.</title>
        <authorList>
            <person name="Traeger S."/>
            <person name="Altegoer F."/>
            <person name="Freitag M."/>
            <person name="Gabaldon T."/>
            <person name="Kempken F."/>
            <person name="Kumar A."/>
            <person name="Marcet-Houben M."/>
            <person name="Poggeler S."/>
            <person name="Stajich J.E."/>
            <person name="Nowrousian M."/>
        </authorList>
    </citation>
    <scope>NUCLEOTIDE SEQUENCE [LARGE SCALE GENOMIC DNA]</scope>
    <source>
        <strain evidence="5">CBS 100304</strain>
        <tissue evidence="4">Vegetative mycelium</tissue>
    </source>
</reference>
<evidence type="ECO:0000313" key="5">
    <source>
        <dbReference type="Proteomes" id="UP000018144"/>
    </source>
</evidence>
<evidence type="ECO:0000313" key="4">
    <source>
        <dbReference type="EMBL" id="CCX31184.1"/>
    </source>
</evidence>
<organism evidence="4 5">
    <name type="scientific">Pyronema omphalodes (strain CBS 100304)</name>
    <name type="common">Pyronema confluens</name>
    <dbReference type="NCBI Taxonomy" id="1076935"/>
    <lineage>
        <taxon>Eukaryota</taxon>
        <taxon>Fungi</taxon>
        <taxon>Dikarya</taxon>
        <taxon>Ascomycota</taxon>
        <taxon>Pezizomycotina</taxon>
        <taxon>Pezizomycetes</taxon>
        <taxon>Pezizales</taxon>
        <taxon>Pyronemataceae</taxon>
        <taxon>Pyronema</taxon>
    </lineage>
</organism>
<feature type="domain" description="UBC core" evidence="3">
    <location>
        <begin position="14"/>
        <end position="162"/>
    </location>
</feature>
<keyword evidence="5" id="KW-1185">Reference proteome</keyword>
<dbReference type="SMART" id="SM00212">
    <property type="entry name" value="UBCc"/>
    <property type="match status" value="1"/>
</dbReference>
<dbReference type="CDD" id="cd23799">
    <property type="entry name" value="UBCc_UBE2J"/>
    <property type="match status" value="1"/>
</dbReference>
<dbReference type="InterPro" id="IPR050113">
    <property type="entry name" value="Ub_conjugating_enzyme"/>
</dbReference>
<evidence type="ECO:0000256" key="1">
    <source>
        <dbReference type="ARBA" id="ARBA00022786"/>
    </source>
</evidence>
<dbReference type="PANTHER" id="PTHR24067">
    <property type="entry name" value="UBIQUITIN-CONJUGATING ENZYME E2"/>
    <property type="match status" value="1"/>
</dbReference>
<dbReference type="Proteomes" id="UP000018144">
    <property type="component" value="Unassembled WGS sequence"/>
</dbReference>
<sequence>MTSSEAPSYNKKSPTVKRILREAAELASSPSPDYYAAPLESNIFEWHFTLRGPPDTPYANGIYHGKITLPPTYPMRPPSFRFLSPSGRFEINREICLSISEHHEDTWQPAWGIRTAVVALRGFMETEAGGQLGGLECGEEQRKTMATESRDWTCDTCGKRSVDILKESEEAAKELNMDGRVEDEVPKELKFKVKQENGETVAQTNSAETLAPTIPQSLQTSFEAGAQSSANTGTPTTSQPPVHILVPQPPAMPPNFDQNFAPRPHQQPDTSEDNFWLDRLIVVLVGFFIAVVLQKFMGLPRVF</sequence>
<dbReference type="PROSITE" id="PS50127">
    <property type="entry name" value="UBC_2"/>
    <property type="match status" value="1"/>
</dbReference>
<dbReference type="eggNOG" id="KOG0428">
    <property type="taxonomic scope" value="Eukaryota"/>
</dbReference>
<dbReference type="OMA" id="YAQPLEH"/>
<dbReference type="Pfam" id="PF00179">
    <property type="entry name" value="UQ_con"/>
    <property type="match status" value="1"/>
</dbReference>
<dbReference type="STRING" id="1076935.U4LGE9"/>
<proteinExistence type="predicted"/>
<protein>
    <submittedName>
        <fullName evidence="4">Similar to Ubiquitin-conjugating enzyme E2 J1 acc. no. Q9JJZ4</fullName>
    </submittedName>
</protein>
<dbReference type="Gene3D" id="3.10.110.10">
    <property type="entry name" value="Ubiquitin Conjugating Enzyme"/>
    <property type="match status" value="1"/>
</dbReference>
<dbReference type="OrthoDB" id="1158011at2759"/>
<feature type="region of interest" description="Disordered" evidence="2">
    <location>
        <begin position="222"/>
        <end position="270"/>
    </location>
</feature>
<dbReference type="InterPro" id="IPR000608">
    <property type="entry name" value="UBC"/>
</dbReference>
<evidence type="ECO:0000259" key="3">
    <source>
        <dbReference type="PROSITE" id="PS50127"/>
    </source>
</evidence>
<evidence type="ECO:0000256" key="2">
    <source>
        <dbReference type="SAM" id="MobiDB-lite"/>
    </source>
</evidence>
<feature type="compositionally biased region" description="Polar residues" evidence="2">
    <location>
        <begin position="222"/>
        <end position="240"/>
    </location>
</feature>